<dbReference type="AlphaFoldDB" id="A0A6G8PVV3"/>
<keyword evidence="3" id="KW-1185">Reference proteome</keyword>
<evidence type="ECO:0000313" key="3">
    <source>
        <dbReference type="Proteomes" id="UP000502706"/>
    </source>
</evidence>
<gene>
    <name evidence="2" type="ORF">GBA65_07120</name>
</gene>
<dbReference type="KEGG" id="rmar:GBA65_07120"/>
<protein>
    <submittedName>
        <fullName evidence="2">Uncharacterized protein</fullName>
    </submittedName>
</protein>
<reference evidence="2 3" key="1">
    <citation type="submission" date="2019-10" db="EMBL/GenBank/DDBJ databases">
        <title>Rubrobacter sp nov SCSIO 52915 isolated from a deep-sea sediment in the South China Sea.</title>
        <authorList>
            <person name="Chen R.W."/>
        </authorList>
    </citation>
    <scope>NUCLEOTIDE SEQUENCE [LARGE SCALE GENOMIC DNA]</scope>
    <source>
        <strain evidence="2 3">SCSIO 52915</strain>
    </source>
</reference>
<dbReference type="EMBL" id="CP045121">
    <property type="protein sequence ID" value="QIN78326.1"/>
    <property type="molecule type" value="Genomic_DNA"/>
</dbReference>
<feature type="region of interest" description="Disordered" evidence="1">
    <location>
        <begin position="1"/>
        <end position="41"/>
    </location>
</feature>
<proteinExistence type="predicted"/>
<dbReference type="Proteomes" id="UP000502706">
    <property type="component" value="Chromosome"/>
</dbReference>
<sequence>MTTAEFLHEATRCSRERPASKTAATALTVGSALHEPPQSAYEEQDALRERGREEIEERVVSLKLRLLFDEIARVDESAVATAPGTGEGRFWRSLSSSLWAEAEEMVPNPEDLYTHQMTALLRKAAREDEWRA</sequence>
<evidence type="ECO:0000313" key="2">
    <source>
        <dbReference type="EMBL" id="QIN78326.1"/>
    </source>
</evidence>
<evidence type="ECO:0000256" key="1">
    <source>
        <dbReference type="SAM" id="MobiDB-lite"/>
    </source>
</evidence>
<name>A0A6G8PVV3_9ACTN</name>
<accession>A0A6G8PVV3</accession>
<feature type="compositionally biased region" description="Basic and acidic residues" evidence="1">
    <location>
        <begin position="1"/>
        <end position="19"/>
    </location>
</feature>
<dbReference type="RefSeq" id="WP_166396003.1">
    <property type="nucleotide sequence ID" value="NZ_CP045121.1"/>
</dbReference>
<organism evidence="2 3">
    <name type="scientific">Rubrobacter marinus</name>
    <dbReference type="NCBI Taxonomy" id="2653852"/>
    <lineage>
        <taxon>Bacteria</taxon>
        <taxon>Bacillati</taxon>
        <taxon>Actinomycetota</taxon>
        <taxon>Rubrobacteria</taxon>
        <taxon>Rubrobacterales</taxon>
        <taxon>Rubrobacteraceae</taxon>
        <taxon>Rubrobacter</taxon>
    </lineage>
</organism>